<keyword evidence="7" id="KW-1133">Transmembrane helix</keyword>
<comment type="similarity">
    <text evidence="2 11">Belongs to the mitochondrial carrier (TC 2.A.29) family.</text>
</comment>
<feature type="repeat" description="Solcar" evidence="10">
    <location>
        <begin position="1"/>
        <end position="83"/>
    </location>
</feature>
<keyword evidence="13" id="KW-1185">Reference proteome</keyword>
<keyword evidence="6" id="KW-0999">Mitochondrion inner membrane</keyword>
<evidence type="ECO:0000256" key="6">
    <source>
        <dbReference type="ARBA" id="ARBA00022792"/>
    </source>
</evidence>
<evidence type="ECO:0000256" key="1">
    <source>
        <dbReference type="ARBA" id="ARBA00004225"/>
    </source>
</evidence>
<dbReference type="Gene3D" id="1.50.40.10">
    <property type="entry name" value="Mitochondrial carrier domain"/>
    <property type="match status" value="1"/>
</dbReference>
<evidence type="ECO:0000256" key="4">
    <source>
        <dbReference type="ARBA" id="ARBA00022692"/>
    </source>
</evidence>
<keyword evidence="3 11" id="KW-0813">Transport</keyword>
<dbReference type="AlphaFoldDB" id="A0A317T1R0"/>
<evidence type="ECO:0000256" key="11">
    <source>
        <dbReference type="RuleBase" id="RU000488"/>
    </source>
</evidence>
<dbReference type="PROSITE" id="PS50920">
    <property type="entry name" value="SOLCAR"/>
    <property type="match status" value="1"/>
</dbReference>
<dbReference type="GO" id="GO:0031966">
    <property type="term" value="C:mitochondrial membrane"/>
    <property type="evidence" value="ECO:0007669"/>
    <property type="project" value="UniProtKB-SubCell"/>
</dbReference>
<dbReference type="PANTHER" id="PTHR45624">
    <property type="entry name" value="MITOCHONDRIAL BASIC AMINO ACIDS TRANSPORTER-RELATED"/>
    <property type="match status" value="1"/>
</dbReference>
<name>A0A317T1R0_9PEZI</name>
<comment type="caution">
    <text evidence="12">The sequence shown here is derived from an EMBL/GenBank/DDBJ whole genome shotgun (WGS) entry which is preliminary data.</text>
</comment>
<reference evidence="12 13" key="1">
    <citation type="submission" date="2018-03" db="EMBL/GenBank/DDBJ databases">
        <title>Genomes of Pezizomycetes fungi and the evolution of truffles.</title>
        <authorList>
            <person name="Murat C."/>
            <person name="Payen T."/>
            <person name="Noel B."/>
            <person name="Kuo A."/>
            <person name="Martin F.M."/>
        </authorList>
    </citation>
    <scope>NUCLEOTIDE SEQUENCE [LARGE SCALE GENOMIC DNA]</scope>
    <source>
        <strain evidence="12">091103-1</strain>
    </source>
</reference>
<evidence type="ECO:0000256" key="7">
    <source>
        <dbReference type="ARBA" id="ARBA00022989"/>
    </source>
</evidence>
<evidence type="ECO:0000256" key="5">
    <source>
        <dbReference type="ARBA" id="ARBA00022737"/>
    </source>
</evidence>
<dbReference type="InterPro" id="IPR018108">
    <property type="entry name" value="MCP_transmembrane"/>
</dbReference>
<dbReference type="PANTHER" id="PTHR45624:SF10">
    <property type="entry name" value="SLC (SOLUTE CARRIER) HOMOLOG"/>
    <property type="match status" value="1"/>
</dbReference>
<dbReference type="InterPro" id="IPR050567">
    <property type="entry name" value="Mitochondrial_Carrier"/>
</dbReference>
<evidence type="ECO:0000256" key="10">
    <source>
        <dbReference type="PROSITE-ProRule" id="PRU00282"/>
    </source>
</evidence>
<dbReference type="Proteomes" id="UP000246991">
    <property type="component" value="Unassembled WGS sequence"/>
</dbReference>
<sequence>MKILLAGGAAGCLSWLSVYPLDVVKTRVQALSGKRRLGSWECARSVYVEGGGRMFFNGLGVCMARAFLVRSPRCHGTGGIVAMGF</sequence>
<dbReference type="SUPFAM" id="SSF103506">
    <property type="entry name" value="Mitochondrial carrier"/>
    <property type="match status" value="1"/>
</dbReference>
<protein>
    <recommendedName>
        <fullName evidence="14">Mitochondrial carrier</fullName>
    </recommendedName>
</protein>
<gene>
    <name evidence="12" type="ORF">C7212DRAFT_164359</name>
</gene>
<evidence type="ECO:0008006" key="14">
    <source>
        <dbReference type="Google" id="ProtNLM"/>
    </source>
</evidence>
<evidence type="ECO:0000256" key="2">
    <source>
        <dbReference type="ARBA" id="ARBA00006375"/>
    </source>
</evidence>
<evidence type="ECO:0000256" key="3">
    <source>
        <dbReference type="ARBA" id="ARBA00022448"/>
    </source>
</evidence>
<evidence type="ECO:0000313" key="12">
    <source>
        <dbReference type="EMBL" id="PWW80628.1"/>
    </source>
</evidence>
<dbReference type="OrthoDB" id="193856at2759"/>
<dbReference type="InterPro" id="IPR023395">
    <property type="entry name" value="MCP_dom_sf"/>
</dbReference>
<evidence type="ECO:0000256" key="9">
    <source>
        <dbReference type="ARBA" id="ARBA00023136"/>
    </source>
</evidence>
<dbReference type="EMBL" id="PYWC01000002">
    <property type="protein sequence ID" value="PWW80628.1"/>
    <property type="molecule type" value="Genomic_DNA"/>
</dbReference>
<keyword evidence="5" id="KW-0677">Repeat</keyword>
<keyword evidence="8" id="KW-0496">Mitochondrion</keyword>
<organism evidence="12 13">
    <name type="scientific">Tuber magnatum</name>
    <name type="common">white Piedmont truffle</name>
    <dbReference type="NCBI Taxonomy" id="42249"/>
    <lineage>
        <taxon>Eukaryota</taxon>
        <taxon>Fungi</taxon>
        <taxon>Dikarya</taxon>
        <taxon>Ascomycota</taxon>
        <taxon>Pezizomycotina</taxon>
        <taxon>Pezizomycetes</taxon>
        <taxon>Pezizales</taxon>
        <taxon>Tuberaceae</taxon>
        <taxon>Tuber</taxon>
    </lineage>
</organism>
<dbReference type="Pfam" id="PF00153">
    <property type="entry name" value="Mito_carr"/>
    <property type="match status" value="1"/>
</dbReference>
<proteinExistence type="inferred from homology"/>
<keyword evidence="9 10" id="KW-0472">Membrane</keyword>
<accession>A0A317T1R0</accession>
<evidence type="ECO:0000256" key="8">
    <source>
        <dbReference type="ARBA" id="ARBA00023128"/>
    </source>
</evidence>
<evidence type="ECO:0000313" key="13">
    <source>
        <dbReference type="Proteomes" id="UP000246991"/>
    </source>
</evidence>
<keyword evidence="4 10" id="KW-0812">Transmembrane</keyword>
<comment type="subcellular location">
    <subcellularLocation>
        <location evidence="1">Mitochondrion membrane</location>
        <topology evidence="1">Multi-pass membrane protein</topology>
    </subcellularLocation>
</comment>
<dbReference type="GO" id="GO:0022857">
    <property type="term" value="F:transmembrane transporter activity"/>
    <property type="evidence" value="ECO:0007669"/>
    <property type="project" value="TreeGrafter"/>
</dbReference>